<gene>
    <name evidence="2" type="ORF">CKO25_19385</name>
</gene>
<accession>A0A9X1BBN0</accession>
<dbReference type="InterPro" id="IPR052945">
    <property type="entry name" value="Mitotic_Regulator"/>
</dbReference>
<evidence type="ECO:0000256" key="1">
    <source>
        <dbReference type="SAM" id="MobiDB-lite"/>
    </source>
</evidence>
<evidence type="ECO:0000313" key="2">
    <source>
        <dbReference type="EMBL" id="MBK1646761.1"/>
    </source>
</evidence>
<dbReference type="InterPro" id="IPR006597">
    <property type="entry name" value="Sel1-like"/>
</dbReference>
<evidence type="ECO:0008006" key="4">
    <source>
        <dbReference type="Google" id="ProtNLM"/>
    </source>
</evidence>
<organism evidence="2 3">
    <name type="scientific">Thiocapsa imhoffii</name>
    <dbReference type="NCBI Taxonomy" id="382777"/>
    <lineage>
        <taxon>Bacteria</taxon>
        <taxon>Pseudomonadati</taxon>
        <taxon>Pseudomonadota</taxon>
        <taxon>Gammaproteobacteria</taxon>
        <taxon>Chromatiales</taxon>
        <taxon>Chromatiaceae</taxon>
        <taxon>Thiocapsa</taxon>
    </lineage>
</organism>
<reference evidence="2 3" key="1">
    <citation type="journal article" date="2020" name="Microorganisms">
        <title>Osmotic Adaptation and Compatible Solute Biosynthesis of Phototrophic Bacteria as Revealed from Genome Analyses.</title>
        <authorList>
            <person name="Imhoff J.F."/>
            <person name="Rahn T."/>
            <person name="Kunzel S."/>
            <person name="Keller A."/>
            <person name="Neulinger S.C."/>
        </authorList>
    </citation>
    <scope>NUCLEOTIDE SEQUENCE [LARGE SCALE GENOMIC DNA]</scope>
    <source>
        <strain evidence="2 3">DSM 21303</strain>
    </source>
</reference>
<dbReference type="SUPFAM" id="SSF81901">
    <property type="entry name" value="HCP-like"/>
    <property type="match status" value="2"/>
</dbReference>
<feature type="compositionally biased region" description="Low complexity" evidence="1">
    <location>
        <begin position="11"/>
        <end position="28"/>
    </location>
</feature>
<dbReference type="Gene3D" id="1.25.40.10">
    <property type="entry name" value="Tetratricopeptide repeat domain"/>
    <property type="match status" value="2"/>
</dbReference>
<dbReference type="Proteomes" id="UP001138802">
    <property type="component" value="Unassembled WGS sequence"/>
</dbReference>
<dbReference type="PANTHER" id="PTHR43628">
    <property type="entry name" value="ACTIVATOR OF C KINASE PROTEIN 1-RELATED"/>
    <property type="match status" value="1"/>
</dbReference>
<keyword evidence="3" id="KW-1185">Reference proteome</keyword>
<dbReference type="AlphaFoldDB" id="A0A9X1BBN0"/>
<feature type="region of interest" description="Disordered" evidence="1">
    <location>
        <begin position="1"/>
        <end position="38"/>
    </location>
</feature>
<dbReference type="EMBL" id="NRSD01000034">
    <property type="protein sequence ID" value="MBK1646761.1"/>
    <property type="molecule type" value="Genomic_DNA"/>
</dbReference>
<evidence type="ECO:0000313" key="3">
    <source>
        <dbReference type="Proteomes" id="UP001138802"/>
    </source>
</evidence>
<name>A0A9X1BBN0_9GAMM</name>
<dbReference type="SMART" id="SM00671">
    <property type="entry name" value="SEL1"/>
    <property type="match status" value="4"/>
</dbReference>
<proteinExistence type="predicted"/>
<dbReference type="Pfam" id="PF08238">
    <property type="entry name" value="Sel1"/>
    <property type="match status" value="4"/>
</dbReference>
<comment type="caution">
    <text evidence="2">The sequence shown here is derived from an EMBL/GenBank/DDBJ whole genome shotgun (WGS) entry which is preliminary data.</text>
</comment>
<dbReference type="PANTHER" id="PTHR43628:SF1">
    <property type="entry name" value="CHITIN SYNTHASE REGULATORY FACTOR 2-RELATED"/>
    <property type="match status" value="1"/>
</dbReference>
<protein>
    <recommendedName>
        <fullName evidence="4">Sel1 repeat family protein</fullName>
    </recommendedName>
</protein>
<sequence length="285" mass="30645">MSFAFSVPQTALADDSSSAPADASRAAPLVPPESVDAESRAHALMRQDPPDWTGARAAFEEAAEAGSPSAMSYLGWIYETGQGIPKSGEQAAHWYARAARAGAHQYAVKLGWMYLGGDGVRADRAQAETWFNSAITADYAPARIAWASVLIADAQGGRDPERVEEARTLLEDALADGQSLAAYFLARLYIEGIGGHPVDPDRAAHYTRIGAENGDARLQGWLASMYYQGRGVPEDRMTAAMWASLAAAEGDPFGEQIYLVLEASLSPEEIAEARRRADTWALTQH</sequence>
<dbReference type="InterPro" id="IPR011990">
    <property type="entry name" value="TPR-like_helical_dom_sf"/>
</dbReference>